<gene>
    <name evidence="2" type="ORF">J2W69_002328</name>
</gene>
<organism evidence="2 3">
    <name type="scientific">Rheinheimera soli</name>
    <dbReference type="NCBI Taxonomy" id="443616"/>
    <lineage>
        <taxon>Bacteria</taxon>
        <taxon>Pseudomonadati</taxon>
        <taxon>Pseudomonadota</taxon>
        <taxon>Gammaproteobacteria</taxon>
        <taxon>Chromatiales</taxon>
        <taxon>Chromatiaceae</taxon>
        <taxon>Rheinheimera</taxon>
    </lineage>
</organism>
<protein>
    <submittedName>
        <fullName evidence="2">Uncharacterized protein</fullName>
    </submittedName>
</protein>
<evidence type="ECO:0000256" key="1">
    <source>
        <dbReference type="SAM" id="MobiDB-lite"/>
    </source>
</evidence>
<evidence type="ECO:0000313" key="3">
    <source>
        <dbReference type="Proteomes" id="UP001257909"/>
    </source>
</evidence>
<comment type="caution">
    <text evidence="2">The sequence shown here is derived from an EMBL/GenBank/DDBJ whole genome shotgun (WGS) entry which is preliminary data.</text>
</comment>
<name>A0ABU1W081_9GAMM</name>
<dbReference type="Proteomes" id="UP001257909">
    <property type="component" value="Unassembled WGS sequence"/>
</dbReference>
<reference evidence="2 3" key="1">
    <citation type="submission" date="2023-07" db="EMBL/GenBank/DDBJ databases">
        <title>Sorghum-associated microbial communities from plants grown in Nebraska, USA.</title>
        <authorList>
            <person name="Schachtman D."/>
        </authorList>
    </citation>
    <scope>NUCLEOTIDE SEQUENCE [LARGE SCALE GENOMIC DNA]</scope>
    <source>
        <strain evidence="2 3">4138</strain>
    </source>
</reference>
<keyword evidence="3" id="KW-1185">Reference proteome</keyword>
<evidence type="ECO:0000313" key="2">
    <source>
        <dbReference type="EMBL" id="MDR7121386.1"/>
    </source>
</evidence>
<feature type="region of interest" description="Disordered" evidence="1">
    <location>
        <begin position="1"/>
        <end position="24"/>
    </location>
</feature>
<accession>A0ABU1W081</accession>
<feature type="non-terminal residue" evidence="2">
    <location>
        <position position="1"/>
    </location>
</feature>
<sequence>DLNFPNRPVRTRMQGGVAGVDQQY</sequence>
<dbReference type="EMBL" id="JAVDWR010000006">
    <property type="protein sequence ID" value="MDR7121386.1"/>
    <property type="molecule type" value="Genomic_DNA"/>
</dbReference>
<proteinExistence type="predicted"/>